<dbReference type="OrthoDB" id="6381507at2"/>
<comment type="caution">
    <text evidence="2">The sequence shown here is derived from an EMBL/GenBank/DDBJ whole genome shotgun (WGS) entry which is preliminary data.</text>
</comment>
<dbReference type="EMBL" id="PVTQ01000021">
    <property type="protein sequence ID" value="PRY84689.1"/>
    <property type="molecule type" value="Genomic_DNA"/>
</dbReference>
<dbReference type="SUPFAM" id="SSF48208">
    <property type="entry name" value="Six-hairpin glycosidases"/>
    <property type="match status" value="1"/>
</dbReference>
<evidence type="ECO:0000256" key="1">
    <source>
        <dbReference type="ARBA" id="ARBA00022801"/>
    </source>
</evidence>
<evidence type="ECO:0000313" key="2">
    <source>
        <dbReference type="EMBL" id="PRY84689.1"/>
    </source>
</evidence>
<keyword evidence="1 2" id="KW-0378">Hydrolase</keyword>
<protein>
    <submittedName>
        <fullName evidence="2">Unsaturated rhamnogalacturonyl hydrolase</fullName>
    </submittedName>
</protein>
<dbReference type="GO" id="GO:0005975">
    <property type="term" value="P:carbohydrate metabolic process"/>
    <property type="evidence" value="ECO:0007669"/>
    <property type="project" value="InterPro"/>
</dbReference>
<sequence>MDLLDYFDAYARDYRAYKDGRWCYEDGLLYLALVRLHRTTGEARWLDHLRRLVDAQVTPEGQIRDYEVGEYNIDNILSGRSLFHLADTTGDARYEAAADVLAGQLASHPRIDAGNYWHKQRYPHQVWLDGLYMGLPFQLEYGLRRGDAALVQDALAQVQTALAFTKGPAGLYIHGYDDARQQPWADPETGLSPAVWGRAVGWLAMALVDLVELLPDDPRAPREAARALLESVIAQQQPSGLWHQVMCMPDLKGNYEESSASAMFSYAILKGARLGLIPDNAQGLRALTALEGKLSPIDGRTQLTDICCVAGLGGFDGVYRDGTPEYYVTERIQPDDIKGVGPFAYALTERIQAAAHA</sequence>
<dbReference type="Gene3D" id="1.50.10.10">
    <property type="match status" value="1"/>
</dbReference>
<dbReference type="InterPro" id="IPR008928">
    <property type="entry name" value="6-hairpin_glycosidase_sf"/>
</dbReference>
<accession>A0A2T0WDA3</accession>
<dbReference type="PANTHER" id="PTHR33886:SF8">
    <property type="entry name" value="UNSATURATED RHAMNOGALACTURONAN HYDROLASE (EUROFUNG)"/>
    <property type="match status" value="1"/>
</dbReference>
<dbReference type="InterPro" id="IPR052043">
    <property type="entry name" value="PolySaccharide_Degr_Enz"/>
</dbReference>
<dbReference type="Proteomes" id="UP000238392">
    <property type="component" value="Unassembled WGS sequence"/>
</dbReference>
<organism evidence="2 3">
    <name type="scientific">Donghicola tyrosinivorans</name>
    <dbReference type="NCBI Taxonomy" id="1652492"/>
    <lineage>
        <taxon>Bacteria</taxon>
        <taxon>Pseudomonadati</taxon>
        <taxon>Pseudomonadota</taxon>
        <taxon>Alphaproteobacteria</taxon>
        <taxon>Rhodobacterales</taxon>
        <taxon>Roseobacteraceae</taxon>
        <taxon>Donghicola</taxon>
    </lineage>
</organism>
<dbReference type="Pfam" id="PF07470">
    <property type="entry name" value="Glyco_hydro_88"/>
    <property type="match status" value="1"/>
</dbReference>
<dbReference type="PANTHER" id="PTHR33886">
    <property type="entry name" value="UNSATURATED RHAMNOGALACTURONAN HYDROLASE (EUROFUNG)"/>
    <property type="match status" value="1"/>
</dbReference>
<evidence type="ECO:0000313" key="3">
    <source>
        <dbReference type="Proteomes" id="UP000238392"/>
    </source>
</evidence>
<dbReference type="InterPro" id="IPR010905">
    <property type="entry name" value="Glyco_hydro_88"/>
</dbReference>
<keyword evidence="3" id="KW-1185">Reference proteome</keyword>
<dbReference type="GO" id="GO:0016787">
    <property type="term" value="F:hydrolase activity"/>
    <property type="evidence" value="ECO:0007669"/>
    <property type="project" value="UniProtKB-KW"/>
</dbReference>
<reference evidence="2 3" key="1">
    <citation type="submission" date="2018-03" db="EMBL/GenBank/DDBJ databases">
        <title>Genomic Encyclopedia of Archaeal and Bacterial Type Strains, Phase II (KMG-II): from individual species to whole genera.</title>
        <authorList>
            <person name="Goeker M."/>
        </authorList>
    </citation>
    <scope>NUCLEOTIDE SEQUENCE [LARGE SCALE GENOMIC DNA]</scope>
    <source>
        <strain evidence="2 3">DSM 100212</strain>
    </source>
</reference>
<dbReference type="RefSeq" id="WP_106268199.1">
    <property type="nucleotide sequence ID" value="NZ_PVTQ01000021.1"/>
</dbReference>
<dbReference type="InterPro" id="IPR012341">
    <property type="entry name" value="6hp_glycosidase-like_sf"/>
</dbReference>
<name>A0A2T0WDA3_9RHOB</name>
<proteinExistence type="predicted"/>
<gene>
    <name evidence="2" type="ORF">CLV74_12121</name>
</gene>
<dbReference type="AlphaFoldDB" id="A0A2T0WDA3"/>